<evidence type="ECO:0000259" key="2">
    <source>
        <dbReference type="Pfam" id="PF13660"/>
    </source>
</evidence>
<sequence length="424" mass="43571">MIDDPRSFLTGLFHTAVAAADPDRIIARHLPEKPKGRTVVVGAGKASAAMAQSFENAWEAAGNGPLEGIVVTRYGYAQPCRHIEIVEAAHPVPDAAAGEAARRIFALCESLDEDDLVVALISGGGSSLLSMPPDAVGAEAKRAVNRILLHSGASIHEMNCVRKHLSLVKGGRLARAAHPARVATLVISDIPGDNPALIASGPTLPDAAGRAEALAIVARYGMDLPPAALAWLNSAAADAPQPGEPGFARDTLAVIAAAQISLDAAAAEARAAGIETHILSDAIEGESRDVGLVHAAIARQVALRGEPFAKPVLLLSGGETTVTVRAKGKGGRNAEFLLSFAIGIDGLAGVTALAADTDGIDGSETNAGALCDGDTVQRIFAAGRNPKELLAGNDAWSAFDLVGDLLVTGPTRTNVNDFRAILIR</sequence>
<dbReference type="Gene3D" id="3.40.1480.10">
    <property type="entry name" value="MOFRL domain"/>
    <property type="match status" value="1"/>
</dbReference>
<keyword evidence="3" id="KW-0418">Kinase</keyword>
<feature type="domain" description="MOFRL-associated" evidence="2">
    <location>
        <begin position="9"/>
        <end position="232"/>
    </location>
</feature>
<dbReference type="SUPFAM" id="SSF82544">
    <property type="entry name" value="GckA/TtuD-like"/>
    <property type="match status" value="1"/>
</dbReference>
<dbReference type="Pfam" id="PF13660">
    <property type="entry name" value="DUF4147"/>
    <property type="match status" value="1"/>
</dbReference>
<evidence type="ECO:0000313" key="4">
    <source>
        <dbReference type="Proteomes" id="UP000631694"/>
    </source>
</evidence>
<accession>A0A931MYL9</accession>
<feature type="domain" description="MOFRL" evidence="1">
    <location>
        <begin position="313"/>
        <end position="417"/>
    </location>
</feature>
<dbReference type="Gene3D" id="3.40.50.10180">
    <property type="entry name" value="Glycerate kinase, MOFRL-like N-terminal domain"/>
    <property type="match status" value="1"/>
</dbReference>
<dbReference type="GO" id="GO:0005737">
    <property type="term" value="C:cytoplasm"/>
    <property type="evidence" value="ECO:0007669"/>
    <property type="project" value="TreeGrafter"/>
</dbReference>
<dbReference type="PANTHER" id="PTHR12227:SF0">
    <property type="entry name" value="GLYCERATE KINASE"/>
    <property type="match status" value="1"/>
</dbReference>
<gene>
    <name evidence="3" type="ORF">I5731_12095</name>
</gene>
<dbReference type="Pfam" id="PF05161">
    <property type="entry name" value="MOFRL"/>
    <property type="match status" value="1"/>
</dbReference>
<name>A0A931MYL9_9HYPH</name>
<comment type="caution">
    <text evidence="3">The sequence shown here is derived from an EMBL/GenBank/DDBJ whole genome shotgun (WGS) entry which is preliminary data.</text>
</comment>
<keyword evidence="4" id="KW-1185">Reference proteome</keyword>
<dbReference type="InterPro" id="IPR007835">
    <property type="entry name" value="MOFRL"/>
</dbReference>
<dbReference type="InterPro" id="IPR038614">
    <property type="entry name" value="GK_N_sf"/>
</dbReference>
<reference evidence="3" key="1">
    <citation type="submission" date="2020-12" db="EMBL/GenBank/DDBJ databases">
        <title>Methylobrevis albus sp. nov., isolated from fresh water lack sediment.</title>
        <authorList>
            <person name="Zou Q."/>
        </authorList>
    </citation>
    <scope>NUCLEOTIDE SEQUENCE</scope>
    <source>
        <strain evidence="3">L22</strain>
    </source>
</reference>
<dbReference type="AlphaFoldDB" id="A0A931MYL9"/>
<dbReference type="GO" id="GO:0008887">
    <property type="term" value="F:glycerate kinase activity"/>
    <property type="evidence" value="ECO:0007669"/>
    <property type="project" value="InterPro"/>
</dbReference>
<dbReference type="RefSeq" id="WP_197311630.1">
    <property type="nucleotide sequence ID" value="NZ_JADZLT010000050.1"/>
</dbReference>
<evidence type="ECO:0000259" key="1">
    <source>
        <dbReference type="Pfam" id="PF05161"/>
    </source>
</evidence>
<dbReference type="EMBL" id="JADZLT010000050">
    <property type="protein sequence ID" value="MBH0238567.1"/>
    <property type="molecule type" value="Genomic_DNA"/>
</dbReference>
<organism evidence="3 4">
    <name type="scientific">Methylobrevis albus</name>
    <dbReference type="NCBI Taxonomy" id="2793297"/>
    <lineage>
        <taxon>Bacteria</taxon>
        <taxon>Pseudomonadati</taxon>
        <taxon>Pseudomonadota</taxon>
        <taxon>Alphaproteobacteria</taxon>
        <taxon>Hyphomicrobiales</taxon>
        <taxon>Pleomorphomonadaceae</taxon>
        <taxon>Methylobrevis</taxon>
    </lineage>
</organism>
<keyword evidence="3" id="KW-0808">Transferase</keyword>
<dbReference type="InterPro" id="IPR039760">
    <property type="entry name" value="MOFRL_protein"/>
</dbReference>
<dbReference type="PANTHER" id="PTHR12227">
    <property type="entry name" value="GLYCERATE KINASE"/>
    <property type="match status" value="1"/>
</dbReference>
<dbReference type="InterPro" id="IPR025286">
    <property type="entry name" value="MOFRL_assoc_dom"/>
</dbReference>
<proteinExistence type="predicted"/>
<dbReference type="Proteomes" id="UP000631694">
    <property type="component" value="Unassembled WGS sequence"/>
</dbReference>
<protein>
    <submittedName>
        <fullName evidence="3">Glycerate kinase</fullName>
    </submittedName>
</protein>
<evidence type="ECO:0000313" key="3">
    <source>
        <dbReference type="EMBL" id="MBH0238567.1"/>
    </source>
</evidence>
<dbReference type="InterPro" id="IPR037035">
    <property type="entry name" value="GK-like_C_sf"/>
</dbReference>